<dbReference type="InterPro" id="IPR007197">
    <property type="entry name" value="rSAM"/>
</dbReference>
<proteinExistence type="predicted"/>
<evidence type="ECO:0000256" key="1">
    <source>
        <dbReference type="ARBA" id="ARBA00022723"/>
    </source>
</evidence>
<name>X1PTL1_9ZZZZ</name>
<dbReference type="Gene3D" id="3.80.30.30">
    <property type="match status" value="1"/>
</dbReference>
<keyword evidence="1" id="KW-0479">Metal-binding</keyword>
<accession>X1PTL1</accession>
<evidence type="ECO:0000313" key="5">
    <source>
        <dbReference type="EMBL" id="GAI59567.1"/>
    </source>
</evidence>
<dbReference type="AlphaFoldDB" id="X1PTL1"/>
<dbReference type="SUPFAM" id="SSF102114">
    <property type="entry name" value="Radical SAM enzymes"/>
    <property type="match status" value="1"/>
</dbReference>
<organism evidence="5">
    <name type="scientific">marine sediment metagenome</name>
    <dbReference type="NCBI Taxonomy" id="412755"/>
    <lineage>
        <taxon>unclassified sequences</taxon>
        <taxon>metagenomes</taxon>
        <taxon>ecological metagenomes</taxon>
    </lineage>
</organism>
<keyword evidence="3" id="KW-0411">Iron-sulfur</keyword>
<evidence type="ECO:0000259" key="4">
    <source>
        <dbReference type="Pfam" id="PF04055"/>
    </source>
</evidence>
<sequence length="208" mass="23991">MKRFTHHKESWGDFVDVKVNAPGLLAQEVKKKKVGRVWISGVCDPYQPVEEEYQITRRCLEVLQRNGWPVTIQTKSPLVLRDLDLLKDFGEIEVGFSIGTGDEELRSTFEPKAPRIEERINALEVLHGEDTRTYVMIAPMLPNTESLPSRLEGKVNHVIIDKMNYHYADWVYRKYGLEGAKKDEFFAQKGAELAHLFRMRGIPCQLAF</sequence>
<dbReference type="InterPro" id="IPR040086">
    <property type="entry name" value="MJ0683-like"/>
</dbReference>
<gene>
    <name evidence="5" type="ORF">S12H4_04503</name>
</gene>
<dbReference type="GO" id="GO:0003824">
    <property type="term" value="F:catalytic activity"/>
    <property type="evidence" value="ECO:0007669"/>
    <property type="project" value="InterPro"/>
</dbReference>
<evidence type="ECO:0000256" key="2">
    <source>
        <dbReference type="ARBA" id="ARBA00023004"/>
    </source>
</evidence>
<dbReference type="EMBL" id="BARW01001396">
    <property type="protein sequence ID" value="GAI59567.1"/>
    <property type="molecule type" value="Genomic_DNA"/>
</dbReference>
<dbReference type="PANTHER" id="PTHR43432">
    <property type="entry name" value="SLR0285 PROTEIN"/>
    <property type="match status" value="1"/>
</dbReference>
<dbReference type="PANTHER" id="PTHR43432:SF3">
    <property type="entry name" value="SLR0285 PROTEIN"/>
    <property type="match status" value="1"/>
</dbReference>
<dbReference type="GO" id="GO:0046872">
    <property type="term" value="F:metal ion binding"/>
    <property type="evidence" value="ECO:0007669"/>
    <property type="project" value="UniProtKB-KW"/>
</dbReference>
<dbReference type="GO" id="GO:0051536">
    <property type="term" value="F:iron-sulfur cluster binding"/>
    <property type="evidence" value="ECO:0007669"/>
    <property type="project" value="UniProtKB-KW"/>
</dbReference>
<keyword evidence="2" id="KW-0408">Iron</keyword>
<reference evidence="5" key="1">
    <citation type="journal article" date="2014" name="Front. Microbiol.">
        <title>High frequency of phylogenetically diverse reductive dehalogenase-homologous genes in deep subseafloor sedimentary metagenomes.</title>
        <authorList>
            <person name="Kawai M."/>
            <person name="Futagami T."/>
            <person name="Toyoda A."/>
            <person name="Takaki Y."/>
            <person name="Nishi S."/>
            <person name="Hori S."/>
            <person name="Arai W."/>
            <person name="Tsubouchi T."/>
            <person name="Morono Y."/>
            <person name="Uchiyama I."/>
            <person name="Ito T."/>
            <person name="Fujiyama A."/>
            <person name="Inagaki F."/>
            <person name="Takami H."/>
        </authorList>
    </citation>
    <scope>NUCLEOTIDE SEQUENCE</scope>
    <source>
        <strain evidence="5">Expedition CK06-06</strain>
    </source>
</reference>
<comment type="caution">
    <text evidence="5">The sequence shown here is derived from an EMBL/GenBank/DDBJ whole genome shotgun (WGS) entry which is preliminary data.</text>
</comment>
<dbReference type="Pfam" id="PF04055">
    <property type="entry name" value="Radical_SAM"/>
    <property type="match status" value="1"/>
</dbReference>
<evidence type="ECO:0000256" key="3">
    <source>
        <dbReference type="ARBA" id="ARBA00023014"/>
    </source>
</evidence>
<protein>
    <recommendedName>
        <fullName evidence="4">Radical SAM core domain-containing protein</fullName>
    </recommendedName>
</protein>
<feature type="domain" description="Radical SAM core" evidence="4">
    <location>
        <begin position="17"/>
        <end position="140"/>
    </location>
</feature>
<dbReference type="InterPro" id="IPR058240">
    <property type="entry name" value="rSAM_sf"/>
</dbReference>